<evidence type="ECO:0000256" key="2">
    <source>
        <dbReference type="SAM" id="Phobius"/>
    </source>
</evidence>
<gene>
    <name evidence="4" type="ORF">OCBIM_22035493mg</name>
</gene>
<dbReference type="PROSITE" id="PS00941">
    <property type="entry name" value="CARBOXYLESTERASE_B_2"/>
    <property type="match status" value="1"/>
</dbReference>
<dbReference type="OrthoDB" id="3200163at2759"/>
<dbReference type="EMBL" id="KQ422411">
    <property type="protein sequence ID" value="KOF74905.1"/>
    <property type="molecule type" value="Genomic_DNA"/>
</dbReference>
<organism evidence="4">
    <name type="scientific">Octopus bimaculoides</name>
    <name type="common">California two-spotted octopus</name>
    <dbReference type="NCBI Taxonomy" id="37653"/>
    <lineage>
        <taxon>Eukaryota</taxon>
        <taxon>Metazoa</taxon>
        <taxon>Spiralia</taxon>
        <taxon>Lophotrochozoa</taxon>
        <taxon>Mollusca</taxon>
        <taxon>Cephalopoda</taxon>
        <taxon>Coleoidea</taxon>
        <taxon>Octopodiformes</taxon>
        <taxon>Octopoda</taxon>
        <taxon>Incirrata</taxon>
        <taxon>Octopodidae</taxon>
        <taxon>Octopus</taxon>
    </lineage>
</organism>
<feature type="domain" description="Carboxylesterase type B" evidence="3">
    <location>
        <begin position="113"/>
        <end position="476"/>
    </location>
</feature>
<proteinExistence type="predicted"/>
<keyword evidence="2" id="KW-1133">Transmembrane helix</keyword>
<dbReference type="Pfam" id="PF00135">
    <property type="entry name" value="COesterase"/>
    <property type="match status" value="1"/>
</dbReference>
<dbReference type="SUPFAM" id="SSF53474">
    <property type="entry name" value="alpha/beta-Hydrolases"/>
    <property type="match status" value="1"/>
</dbReference>
<sequence length="615" mass="69504">MAPNLITREQNVDDVSSENSAPEEPKKVPRPHHQLPTIVIVSQDTAYDQLLPRQSLYLDYSYCTQQHYWRSKKATFLFSVVILVLLALFCITIIATTNIVKQVKESNKNLALVVETACGPVDGEYDGKNFVFRGIPYAVPPTGSQRWSQPIPNMSSGQCHRKRQTVDRTKSILCSQRNFQNGNVIGQEDCLYLNIWLPKRLLEETNLPVIVIMQGEGQNLDSDEEDLGGKQFQLIHTLMSKGEAVLVSVNYRLGVFGFLAVDSDEQNTTSARINGNYGLMDQILALQWIKKNIENFHGDPNLVIVYGESSGTEALLGLLKSPKSKNLLQGMFAVDPAWLPIKTLDDVKDLNNIALSKTTCENDVECLRKLDASQIVESFFVSEPEKQSSLHVGLKQYLHPYQHNLALIIDENTLFFDEKKEMSNYEHPNVPIFIGQVCRHFCDTGKDKPNSHAKNIGQMFNMEPKTMQRAMKFYNAQKDRIKTKADIVSEMAFDIKMCQTEKLLHSANFPNYYLVSLPRNSLVHGCSSSSSSNRKLSSSFLCSNNLHKELSTKTSKVINAKADLRLLWNDIFLLVTKQHPSGPLGHKDVDHVVSVAPDSQNSVCHFWDHHKLFQF</sequence>
<dbReference type="KEGG" id="obi:106877624"/>
<dbReference type="InterPro" id="IPR050309">
    <property type="entry name" value="Type-B_Carboxylest/Lipase"/>
</dbReference>
<dbReference type="AlphaFoldDB" id="A0A0L8GEC7"/>
<feature type="region of interest" description="Disordered" evidence="1">
    <location>
        <begin position="1"/>
        <end position="30"/>
    </location>
</feature>
<evidence type="ECO:0000313" key="4">
    <source>
        <dbReference type="EMBL" id="KOF74905.1"/>
    </source>
</evidence>
<evidence type="ECO:0000256" key="1">
    <source>
        <dbReference type="SAM" id="MobiDB-lite"/>
    </source>
</evidence>
<keyword evidence="2" id="KW-0812">Transmembrane</keyword>
<reference evidence="4" key="1">
    <citation type="submission" date="2015-07" db="EMBL/GenBank/DDBJ databases">
        <title>MeaNS - Measles Nucleotide Surveillance Program.</title>
        <authorList>
            <person name="Tran T."/>
            <person name="Druce J."/>
        </authorList>
    </citation>
    <scope>NUCLEOTIDE SEQUENCE</scope>
    <source>
        <strain evidence="4">UCB-OBI-ISO-001</strain>
        <tissue evidence="4">Gonad</tissue>
    </source>
</reference>
<dbReference type="STRING" id="37653.A0A0L8GEC7"/>
<feature type="compositionally biased region" description="Polar residues" evidence="1">
    <location>
        <begin position="7"/>
        <end position="20"/>
    </location>
</feature>
<dbReference type="PANTHER" id="PTHR11559">
    <property type="entry name" value="CARBOXYLESTERASE"/>
    <property type="match status" value="1"/>
</dbReference>
<dbReference type="InterPro" id="IPR019819">
    <property type="entry name" value="Carboxylesterase_B_CS"/>
</dbReference>
<dbReference type="Gene3D" id="3.40.50.1820">
    <property type="entry name" value="alpha/beta hydrolase"/>
    <property type="match status" value="1"/>
</dbReference>
<dbReference type="InterPro" id="IPR002018">
    <property type="entry name" value="CarbesteraseB"/>
</dbReference>
<dbReference type="InterPro" id="IPR029058">
    <property type="entry name" value="AB_hydrolase_fold"/>
</dbReference>
<protein>
    <recommendedName>
        <fullName evidence="3">Carboxylesterase type B domain-containing protein</fullName>
    </recommendedName>
</protein>
<evidence type="ECO:0000259" key="3">
    <source>
        <dbReference type="Pfam" id="PF00135"/>
    </source>
</evidence>
<feature type="transmembrane region" description="Helical" evidence="2">
    <location>
        <begin position="76"/>
        <end position="100"/>
    </location>
</feature>
<name>A0A0L8GEC7_OCTBM</name>
<accession>A0A0L8GEC7</accession>
<keyword evidence="2" id="KW-0472">Membrane</keyword>